<dbReference type="OrthoDB" id="1431247at2759"/>
<dbReference type="EMBL" id="RSCD01000009">
    <property type="protein sequence ID" value="RSH90917.1"/>
    <property type="molecule type" value="Genomic_DNA"/>
</dbReference>
<dbReference type="InterPro" id="IPR008978">
    <property type="entry name" value="HSP20-like_chaperone"/>
</dbReference>
<organism evidence="2 3">
    <name type="scientific">Saitozyma podzolica</name>
    <dbReference type="NCBI Taxonomy" id="1890683"/>
    <lineage>
        <taxon>Eukaryota</taxon>
        <taxon>Fungi</taxon>
        <taxon>Dikarya</taxon>
        <taxon>Basidiomycota</taxon>
        <taxon>Agaricomycotina</taxon>
        <taxon>Tremellomycetes</taxon>
        <taxon>Tremellales</taxon>
        <taxon>Trimorphomycetaceae</taxon>
        <taxon>Saitozyma</taxon>
    </lineage>
</organism>
<feature type="compositionally biased region" description="Polar residues" evidence="1">
    <location>
        <begin position="124"/>
        <end position="133"/>
    </location>
</feature>
<evidence type="ECO:0008006" key="4">
    <source>
        <dbReference type="Google" id="ProtNLM"/>
    </source>
</evidence>
<feature type="region of interest" description="Disordered" evidence="1">
    <location>
        <begin position="1"/>
        <end position="46"/>
    </location>
</feature>
<feature type="region of interest" description="Disordered" evidence="1">
    <location>
        <begin position="274"/>
        <end position="313"/>
    </location>
</feature>
<comment type="caution">
    <text evidence="2">The sequence shown here is derived from an EMBL/GenBank/DDBJ whole genome shotgun (WGS) entry which is preliminary data.</text>
</comment>
<sequence length="313" mass="33122">MTPPNPVNPEVRPTLGKIDTGGPSLPAGTSQDTFPQSRRASEPLDAVVDSSHRIIASSSTTGCYISAPISAPAHYPMPTSALPESQDPKSPTSSSSSSISSGSSRRGGSAKSLPPPPRWAQPPAKTNTVSGRASSFGGGTERPDIDFDPELFQSDTDEWIEIIKGSEGRIAVKSTKGFYIIMVWLPGFSIENITIATRGQKTVHIVADQWDEGDHAQWDIKLGEDANMRSINAKFTGEELRITVSRIPRPAATQYRSHSSSSVLPATYGAPSIAGTFGPDQRSKQETGIAHAGSRPQAPSGHALAHNSNQGNA</sequence>
<evidence type="ECO:0000313" key="2">
    <source>
        <dbReference type="EMBL" id="RSH90917.1"/>
    </source>
</evidence>
<protein>
    <recommendedName>
        <fullName evidence="4">SHSP domain-containing protein</fullName>
    </recommendedName>
</protein>
<feature type="compositionally biased region" description="Low complexity" evidence="1">
    <location>
        <begin position="93"/>
        <end position="109"/>
    </location>
</feature>
<name>A0A427YIL4_9TREE</name>
<evidence type="ECO:0000313" key="3">
    <source>
        <dbReference type="Proteomes" id="UP000279259"/>
    </source>
</evidence>
<dbReference type="AlphaFoldDB" id="A0A427YIL4"/>
<dbReference type="SUPFAM" id="SSF49764">
    <property type="entry name" value="HSP20-like chaperones"/>
    <property type="match status" value="1"/>
</dbReference>
<evidence type="ECO:0000256" key="1">
    <source>
        <dbReference type="SAM" id="MobiDB-lite"/>
    </source>
</evidence>
<feature type="compositionally biased region" description="Polar residues" evidence="1">
    <location>
        <begin position="27"/>
        <end position="38"/>
    </location>
</feature>
<feature type="region of interest" description="Disordered" evidence="1">
    <location>
        <begin position="66"/>
        <end position="149"/>
    </location>
</feature>
<dbReference type="Proteomes" id="UP000279259">
    <property type="component" value="Unassembled WGS sequence"/>
</dbReference>
<keyword evidence="3" id="KW-1185">Reference proteome</keyword>
<dbReference type="Gene3D" id="2.60.40.790">
    <property type="match status" value="1"/>
</dbReference>
<dbReference type="CDD" id="cd00298">
    <property type="entry name" value="ACD_sHsps_p23-like"/>
    <property type="match status" value="1"/>
</dbReference>
<gene>
    <name evidence="2" type="ORF">EHS25_010093</name>
</gene>
<accession>A0A427YIL4</accession>
<proteinExistence type="predicted"/>
<reference evidence="2 3" key="1">
    <citation type="submission" date="2018-11" db="EMBL/GenBank/DDBJ databases">
        <title>Genome sequence of Saitozyma podzolica DSM 27192.</title>
        <authorList>
            <person name="Aliyu H."/>
            <person name="Gorte O."/>
            <person name="Ochsenreither K."/>
        </authorList>
    </citation>
    <scope>NUCLEOTIDE SEQUENCE [LARGE SCALE GENOMIC DNA]</scope>
    <source>
        <strain evidence="2 3">DSM 27192</strain>
    </source>
</reference>